<dbReference type="STRING" id="224324.aq_414"/>
<dbReference type="InterPro" id="IPR036721">
    <property type="entry name" value="RCK_C_sf"/>
</dbReference>
<dbReference type="GO" id="GO:0005886">
    <property type="term" value="C:plasma membrane"/>
    <property type="evidence" value="ECO:0000318"/>
    <property type="project" value="GO_Central"/>
</dbReference>
<dbReference type="PANTHER" id="PTHR30445">
    <property type="entry name" value="K(+)_H(+) ANTIPORTER SUBUNIT KHTT"/>
    <property type="match status" value="1"/>
</dbReference>
<dbReference type="KEGG" id="aae:aq_414"/>
<dbReference type="EMBL" id="AE000657">
    <property type="protein sequence ID" value="AAC06697.1"/>
    <property type="molecule type" value="Genomic_DNA"/>
</dbReference>
<dbReference type="AlphaFoldDB" id="O66730"/>
<dbReference type="Gene3D" id="3.40.50.620">
    <property type="entry name" value="HUPs"/>
    <property type="match status" value="1"/>
</dbReference>
<dbReference type="Pfam" id="PF02080">
    <property type="entry name" value="TrkA_C"/>
    <property type="match status" value="1"/>
</dbReference>
<organism evidence="2 3">
    <name type="scientific">Aquifex aeolicus (strain VF5)</name>
    <dbReference type="NCBI Taxonomy" id="224324"/>
    <lineage>
        <taxon>Bacteria</taxon>
        <taxon>Pseudomonadati</taxon>
        <taxon>Aquificota</taxon>
        <taxon>Aquificia</taxon>
        <taxon>Aquificales</taxon>
        <taxon>Aquificaceae</taxon>
        <taxon>Aquifex</taxon>
    </lineage>
</organism>
<dbReference type="PROSITE" id="PS51202">
    <property type="entry name" value="RCK_C"/>
    <property type="match status" value="1"/>
</dbReference>
<dbReference type="PATRIC" id="fig|224324.8.peg.340"/>
<dbReference type="PIR" id="F70337">
    <property type="entry name" value="F70337"/>
</dbReference>
<dbReference type="OrthoDB" id="9775180at2"/>
<keyword evidence="3" id="KW-1185">Reference proteome</keyword>
<dbReference type="GO" id="GO:0006813">
    <property type="term" value="P:potassium ion transport"/>
    <property type="evidence" value="ECO:0007669"/>
    <property type="project" value="InterPro"/>
</dbReference>
<dbReference type="Gene3D" id="3.40.50.720">
    <property type="entry name" value="NAD(P)-binding Rossmann-like Domain"/>
    <property type="match status" value="1"/>
</dbReference>
<evidence type="ECO:0000313" key="3">
    <source>
        <dbReference type="Proteomes" id="UP000000798"/>
    </source>
</evidence>
<dbReference type="eggNOG" id="COG0569">
    <property type="taxonomic scope" value="Bacteria"/>
</dbReference>
<dbReference type="InterPro" id="IPR006037">
    <property type="entry name" value="RCK_C"/>
</dbReference>
<proteinExistence type="predicted"/>
<evidence type="ECO:0000313" key="2">
    <source>
        <dbReference type="EMBL" id="AAC06697.1"/>
    </source>
</evidence>
<dbReference type="SUPFAM" id="SSF51735">
    <property type="entry name" value="NAD(P)-binding Rossmann-fold domains"/>
    <property type="match status" value="1"/>
</dbReference>
<reference evidence="2 3" key="1">
    <citation type="journal article" date="1998" name="Nature">
        <title>The complete genome of the hyperthermophilic bacterium Aquifex aeolicus.</title>
        <authorList>
            <person name="Deckert G."/>
            <person name="Warren P.V."/>
            <person name="Gaasterland T."/>
            <person name="Young W.G."/>
            <person name="Lenox A.L."/>
            <person name="Graham D.E."/>
            <person name="Overbeek R."/>
            <person name="Snead M.A."/>
            <person name="Keller M."/>
            <person name="Aujay M."/>
            <person name="Huber R."/>
            <person name="Feldman R.A."/>
            <person name="Short J.M."/>
            <person name="Olson G.J."/>
            <person name="Swanson R.V."/>
        </authorList>
    </citation>
    <scope>NUCLEOTIDE SEQUENCE [LARGE SCALE GENOMIC DNA]</scope>
    <source>
        <strain evidence="2 3">VF5</strain>
    </source>
</reference>
<gene>
    <name evidence="2" type="ordered locus">aq_414</name>
</gene>
<name>O66730_AQUAE</name>
<dbReference type="InterPro" id="IPR014729">
    <property type="entry name" value="Rossmann-like_a/b/a_fold"/>
</dbReference>
<dbReference type="Gene3D" id="3.30.70.1450">
    <property type="entry name" value="Regulator of K+ conductance, C-terminal domain"/>
    <property type="match status" value="1"/>
</dbReference>
<dbReference type="PANTHER" id="PTHR30445:SF3">
    <property type="entry name" value="TRANSPORT PROTEIN YIDE-RELATED"/>
    <property type="match status" value="1"/>
</dbReference>
<accession>O66730</accession>
<dbReference type="InterPro" id="IPR006016">
    <property type="entry name" value="UspA"/>
</dbReference>
<dbReference type="HOGENOM" id="CLU_044839_0_0_0"/>
<dbReference type="Proteomes" id="UP000000798">
    <property type="component" value="Chromosome"/>
</dbReference>
<dbReference type="SUPFAM" id="SSF116726">
    <property type="entry name" value="TrkA C-terminal domain-like"/>
    <property type="match status" value="1"/>
</dbReference>
<dbReference type="RefSeq" id="WP_010880228.1">
    <property type="nucleotide sequence ID" value="NC_000918.1"/>
</dbReference>
<evidence type="ECO:0000259" key="1">
    <source>
        <dbReference type="PROSITE" id="PS51202"/>
    </source>
</evidence>
<dbReference type="InParanoid" id="O66730"/>
<dbReference type="Pfam" id="PF00582">
    <property type="entry name" value="Usp"/>
    <property type="match status" value="1"/>
</dbReference>
<dbReference type="Pfam" id="PF02254">
    <property type="entry name" value="TrkA_N"/>
    <property type="match status" value="1"/>
</dbReference>
<dbReference type="CDD" id="cd00293">
    <property type="entry name" value="USP-like"/>
    <property type="match status" value="1"/>
</dbReference>
<dbReference type="SUPFAM" id="SSF52402">
    <property type="entry name" value="Adenine nucleotide alpha hydrolases-like"/>
    <property type="match status" value="1"/>
</dbReference>
<protein>
    <recommendedName>
        <fullName evidence="1">RCK C-terminal domain-containing protein</fullName>
    </recommendedName>
</protein>
<dbReference type="GO" id="GO:0008324">
    <property type="term" value="F:monoatomic cation transmembrane transporter activity"/>
    <property type="evidence" value="ECO:0007669"/>
    <property type="project" value="InterPro"/>
</dbReference>
<dbReference type="EnsemblBacteria" id="AAC06697">
    <property type="protein sequence ID" value="AAC06697"/>
    <property type="gene ID" value="aq_414"/>
</dbReference>
<feature type="domain" description="RCK C-terminal" evidence="1">
    <location>
        <begin position="141"/>
        <end position="221"/>
    </location>
</feature>
<dbReference type="InterPro" id="IPR050144">
    <property type="entry name" value="AAE_transporter"/>
</dbReference>
<dbReference type="InterPro" id="IPR003148">
    <property type="entry name" value="RCK_N"/>
</dbReference>
<sequence>MSVVIIGVGRYAREVLEIVTAITEVYVIEKPGEHIQKFVEEAKGLEKVKFVFESATDVETWREKVNLSEVEAVISFLKLESTLEVAKLLREFFNYEGEIIYVANERPENEELQKLKVDTVSIPNVLRVIFKNLLIGKGIIRYPVGIGLEKGEIVEITLTEYSPLVYKRLRDIKIRKARVALVYRNGKLLLPRSNLRLQSGDRLLVVGEPSSVNVFIHTATEGISDFPLNWGSAGVYCSGNEKEFNYLKEKVKVREWLEDCEKIQEIENLGLIVLEKKESGFLKKGSVDRAFEEFSVPSFHLKGTYPYEKVLASANTDAREVLLSTAVDIAVQFGSKLFILYVKPFEKMISEKEKEVIEGLKSFAERVRKITKINLELVIREGNPVRETLKFMDEESFNLLLIGYKVGRTTKLFSPYSPHLIARKSKLSTLLVPEVVLEQ</sequence>
<dbReference type="InterPro" id="IPR036291">
    <property type="entry name" value="NAD(P)-bd_dom_sf"/>
</dbReference>